<evidence type="ECO:0000256" key="2">
    <source>
        <dbReference type="ARBA" id="ARBA00010742"/>
    </source>
</evidence>
<comment type="similarity">
    <text evidence="2">Belongs to the bacterial solute-binding protein SsuA/TauA family.</text>
</comment>
<keyword evidence="3 4" id="KW-0732">Signal</keyword>
<dbReference type="EMBL" id="PYAL01000006">
    <property type="protein sequence ID" value="RXN85911.1"/>
    <property type="molecule type" value="Genomic_DNA"/>
</dbReference>
<feature type="chain" id="PRO_5020474646" evidence="4">
    <location>
        <begin position="29"/>
        <end position="363"/>
    </location>
</feature>
<sequence length="363" mass="38522">MKALLRALLFAGSVGTTGFAALATSAPAAEPLPKEVRIAYSGGAQLIVNAKVDGSLEKALGVPVKWVQFGTGADVLNLFASNSIDIANFGSSPTVSAIVRKLPIELVGISADIATYERLVARKDKNINSLADLAGHTVGYPANSTAQYALDTAIALNHIDRSKIRFVPLKPDELVAAWRRGDVDAGYVWAPFNSTLEQDGGHAIFHTRDLKKDGYLIFNGLSVSRAFGQKHPELVAKLLLVLEQEVRNYRKDPDGVAAAIAKELGSTPKAVRESIDGNNYPTIDEQLRPAWFGDGSHPDQTVLAGAVRKTAEFLGSVDQIRKQDIPASFSGAINPAYLKLALHLRGAQAQAVPAAGAPASAAR</sequence>
<dbReference type="PANTHER" id="PTHR30024">
    <property type="entry name" value="ALIPHATIC SULFONATES-BINDING PROTEIN-RELATED"/>
    <property type="match status" value="1"/>
</dbReference>
<dbReference type="Gene3D" id="3.40.190.10">
    <property type="entry name" value="Periplasmic binding protein-like II"/>
    <property type="match status" value="2"/>
</dbReference>
<evidence type="ECO:0000313" key="6">
    <source>
        <dbReference type="EMBL" id="RXN85911.1"/>
    </source>
</evidence>
<reference evidence="6 7" key="1">
    <citation type="journal article" date="2017" name="Int. J. Syst. Evol. Microbiol.">
        <title>Achromobacter aloeverae sp. nov., isolated from the root of Aloe vera (L.) Burm.f.</title>
        <authorList>
            <person name="Kuncharoen N."/>
            <person name="Muramatsu Y."/>
            <person name="Shibata C."/>
            <person name="Kamakura Y."/>
            <person name="Nakagawa Y."/>
            <person name="Tanasupawat S."/>
        </authorList>
    </citation>
    <scope>NUCLEOTIDE SEQUENCE [LARGE SCALE GENOMIC DNA]</scope>
    <source>
        <strain evidence="6 7">AVA-1</strain>
    </source>
</reference>
<feature type="signal peptide" evidence="4">
    <location>
        <begin position="1"/>
        <end position="28"/>
    </location>
</feature>
<evidence type="ECO:0000256" key="4">
    <source>
        <dbReference type="SAM" id="SignalP"/>
    </source>
</evidence>
<evidence type="ECO:0000259" key="5">
    <source>
        <dbReference type="SMART" id="SM00062"/>
    </source>
</evidence>
<evidence type="ECO:0000313" key="7">
    <source>
        <dbReference type="Proteomes" id="UP000290849"/>
    </source>
</evidence>
<dbReference type="GO" id="GO:0042597">
    <property type="term" value="C:periplasmic space"/>
    <property type="evidence" value="ECO:0007669"/>
    <property type="project" value="UniProtKB-SubCell"/>
</dbReference>
<dbReference type="GO" id="GO:0042918">
    <property type="term" value="P:alkanesulfonate transmembrane transport"/>
    <property type="evidence" value="ECO:0007669"/>
    <property type="project" value="TreeGrafter"/>
</dbReference>
<dbReference type="OrthoDB" id="286202at2"/>
<comment type="caution">
    <text evidence="6">The sequence shown here is derived from an EMBL/GenBank/DDBJ whole genome shotgun (WGS) entry which is preliminary data.</text>
</comment>
<feature type="domain" description="Solute-binding protein family 3/N-terminal" evidence="5">
    <location>
        <begin position="35"/>
        <end position="253"/>
    </location>
</feature>
<dbReference type="Proteomes" id="UP000290849">
    <property type="component" value="Unassembled WGS sequence"/>
</dbReference>
<keyword evidence="7" id="KW-1185">Reference proteome</keyword>
<dbReference type="SUPFAM" id="SSF53850">
    <property type="entry name" value="Periplasmic binding protein-like II"/>
    <property type="match status" value="1"/>
</dbReference>
<organism evidence="6 7">
    <name type="scientific">Achromobacter aloeverae</name>
    <dbReference type="NCBI Taxonomy" id="1750518"/>
    <lineage>
        <taxon>Bacteria</taxon>
        <taxon>Pseudomonadati</taxon>
        <taxon>Pseudomonadota</taxon>
        <taxon>Betaproteobacteria</taxon>
        <taxon>Burkholderiales</taxon>
        <taxon>Alcaligenaceae</taxon>
        <taxon>Achromobacter</taxon>
    </lineage>
</organism>
<evidence type="ECO:0000256" key="3">
    <source>
        <dbReference type="ARBA" id="ARBA00022729"/>
    </source>
</evidence>
<dbReference type="AlphaFoldDB" id="A0A4V1MRQ9"/>
<name>A0A4V1MRQ9_9BURK</name>
<dbReference type="GO" id="GO:0043190">
    <property type="term" value="C:ATP-binding cassette (ABC) transporter complex"/>
    <property type="evidence" value="ECO:0007669"/>
    <property type="project" value="InterPro"/>
</dbReference>
<gene>
    <name evidence="6" type="ORF">C7R54_19270</name>
</gene>
<dbReference type="PANTHER" id="PTHR30024:SF47">
    <property type="entry name" value="TAURINE-BINDING PERIPLASMIC PROTEIN"/>
    <property type="match status" value="1"/>
</dbReference>
<dbReference type="RefSeq" id="WP_129152082.1">
    <property type="nucleotide sequence ID" value="NZ_JBHSDO010000017.1"/>
</dbReference>
<dbReference type="InterPro" id="IPR007210">
    <property type="entry name" value="ABC_Gly_betaine_transp_sub-bd"/>
</dbReference>
<dbReference type="SMART" id="SM00062">
    <property type="entry name" value="PBPb"/>
    <property type="match status" value="1"/>
</dbReference>
<evidence type="ECO:0000256" key="1">
    <source>
        <dbReference type="ARBA" id="ARBA00004418"/>
    </source>
</evidence>
<dbReference type="InterPro" id="IPR001638">
    <property type="entry name" value="Solute-binding_3/MltF_N"/>
</dbReference>
<accession>A0A4V1MRQ9</accession>
<dbReference type="GO" id="GO:0022857">
    <property type="term" value="F:transmembrane transporter activity"/>
    <property type="evidence" value="ECO:0007669"/>
    <property type="project" value="InterPro"/>
</dbReference>
<proteinExistence type="inferred from homology"/>
<dbReference type="Pfam" id="PF04069">
    <property type="entry name" value="OpuAC"/>
    <property type="match status" value="1"/>
</dbReference>
<protein>
    <submittedName>
        <fullName evidence="6">Taurine ABC transporter substrate-binding protein</fullName>
    </submittedName>
</protein>
<comment type="subcellular location">
    <subcellularLocation>
        <location evidence="1">Periplasm</location>
    </subcellularLocation>
</comment>